<protein>
    <submittedName>
        <fullName evidence="1">Uncharacterized protein</fullName>
    </submittedName>
</protein>
<keyword evidence="2" id="KW-1185">Reference proteome</keyword>
<dbReference type="EMBL" id="JAIVGD010000013">
    <property type="protein sequence ID" value="KAH0762130.1"/>
    <property type="molecule type" value="Genomic_DNA"/>
</dbReference>
<gene>
    <name evidence="1" type="ORF">KY290_018203</name>
</gene>
<organism evidence="1 2">
    <name type="scientific">Solanum tuberosum</name>
    <name type="common">Potato</name>
    <dbReference type="NCBI Taxonomy" id="4113"/>
    <lineage>
        <taxon>Eukaryota</taxon>
        <taxon>Viridiplantae</taxon>
        <taxon>Streptophyta</taxon>
        <taxon>Embryophyta</taxon>
        <taxon>Tracheophyta</taxon>
        <taxon>Spermatophyta</taxon>
        <taxon>Magnoliopsida</taxon>
        <taxon>eudicotyledons</taxon>
        <taxon>Gunneridae</taxon>
        <taxon>Pentapetalae</taxon>
        <taxon>asterids</taxon>
        <taxon>lamiids</taxon>
        <taxon>Solanales</taxon>
        <taxon>Solanaceae</taxon>
        <taxon>Solanoideae</taxon>
        <taxon>Solaneae</taxon>
        <taxon>Solanum</taxon>
    </lineage>
</organism>
<evidence type="ECO:0000313" key="2">
    <source>
        <dbReference type="Proteomes" id="UP000826656"/>
    </source>
</evidence>
<evidence type="ECO:0000313" key="1">
    <source>
        <dbReference type="EMBL" id="KAH0762130.1"/>
    </source>
</evidence>
<proteinExistence type="predicted"/>
<sequence length="76" mass="8613">MANSISNEIVQSQASQLIDCANLKQEDLRLAYPKRGPDKVKLVLRFGWLNLPASMYIKVHRNLWSSGKSTTPSLFH</sequence>
<name>A0ABQ7VGF3_SOLTU</name>
<reference evidence="1 2" key="1">
    <citation type="journal article" date="2021" name="bioRxiv">
        <title>Chromosome-scale and haplotype-resolved genome assembly of a tetraploid potato cultivar.</title>
        <authorList>
            <person name="Sun H."/>
            <person name="Jiao W.-B."/>
            <person name="Krause K."/>
            <person name="Campoy J.A."/>
            <person name="Goel M."/>
            <person name="Folz-Donahue K."/>
            <person name="Kukat C."/>
            <person name="Huettel B."/>
            <person name="Schneeberger K."/>
        </authorList>
    </citation>
    <scope>NUCLEOTIDE SEQUENCE [LARGE SCALE GENOMIC DNA]</scope>
    <source>
        <strain evidence="1">SolTubOtavaFocal</strain>
        <tissue evidence="1">Leaves</tissue>
    </source>
</reference>
<accession>A0ABQ7VGF3</accession>
<comment type="caution">
    <text evidence="1">The sequence shown here is derived from an EMBL/GenBank/DDBJ whole genome shotgun (WGS) entry which is preliminary data.</text>
</comment>
<dbReference type="Proteomes" id="UP000826656">
    <property type="component" value="Unassembled WGS sequence"/>
</dbReference>